<dbReference type="PROSITE" id="PS50826">
    <property type="entry name" value="RUN"/>
    <property type="match status" value="1"/>
</dbReference>
<dbReference type="GeneID" id="107221834"/>
<dbReference type="InterPro" id="IPR036028">
    <property type="entry name" value="SH3-like_dom_sf"/>
</dbReference>
<dbReference type="SMART" id="SM00326">
    <property type="entry name" value="SH3"/>
    <property type="match status" value="1"/>
</dbReference>
<dbReference type="SUPFAM" id="SSF140741">
    <property type="entry name" value="RUN domain-like"/>
    <property type="match status" value="1"/>
</dbReference>
<dbReference type="RefSeq" id="XP_046602467.1">
    <property type="nucleotide sequence ID" value="XM_046746511.1"/>
</dbReference>
<dbReference type="CDD" id="cd17685">
    <property type="entry name" value="RUN_RUSC"/>
    <property type="match status" value="1"/>
</dbReference>
<keyword evidence="7" id="KW-1185">Reference proteome</keyword>
<evidence type="ECO:0000313" key="8">
    <source>
        <dbReference type="RefSeq" id="XP_046602467.1"/>
    </source>
</evidence>
<dbReference type="Pfam" id="PF02759">
    <property type="entry name" value="RUN"/>
    <property type="match status" value="1"/>
</dbReference>
<feature type="compositionally biased region" description="Polar residues" evidence="3">
    <location>
        <begin position="456"/>
        <end position="470"/>
    </location>
</feature>
<feature type="compositionally biased region" description="Basic and acidic residues" evidence="3">
    <location>
        <begin position="1492"/>
        <end position="1503"/>
    </location>
</feature>
<feature type="domain" description="SH3" evidence="5">
    <location>
        <begin position="1563"/>
        <end position="1622"/>
    </location>
</feature>
<evidence type="ECO:0000256" key="2">
    <source>
        <dbReference type="PROSITE-ProRule" id="PRU00192"/>
    </source>
</evidence>
<feature type="domain" description="RUN" evidence="6">
    <location>
        <begin position="1108"/>
        <end position="1253"/>
    </location>
</feature>
<dbReference type="PROSITE" id="PS50002">
    <property type="entry name" value="SH3"/>
    <property type="match status" value="1"/>
</dbReference>
<dbReference type="PANTHER" id="PTHR15591:SF13">
    <property type="entry name" value="RUN DOMAIN-CONTAINING PROTEIN"/>
    <property type="match status" value="1"/>
</dbReference>
<feature type="region of interest" description="Disordered" evidence="3">
    <location>
        <begin position="25"/>
        <end position="47"/>
    </location>
</feature>
<evidence type="ECO:0000256" key="1">
    <source>
        <dbReference type="ARBA" id="ARBA00022443"/>
    </source>
</evidence>
<dbReference type="Pfam" id="PF07653">
    <property type="entry name" value="SH3_2"/>
    <property type="match status" value="1"/>
</dbReference>
<feature type="region of interest" description="Disordered" evidence="3">
    <location>
        <begin position="66"/>
        <end position="90"/>
    </location>
</feature>
<feature type="region of interest" description="Disordered" evidence="3">
    <location>
        <begin position="818"/>
        <end position="870"/>
    </location>
</feature>
<organism evidence="7 8">
    <name type="scientific">Neodiprion lecontei</name>
    <name type="common">Redheaded pine sawfly</name>
    <dbReference type="NCBI Taxonomy" id="441921"/>
    <lineage>
        <taxon>Eukaryota</taxon>
        <taxon>Metazoa</taxon>
        <taxon>Ecdysozoa</taxon>
        <taxon>Arthropoda</taxon>
        <taxon>Hexapoda</taxon>
        <taxon>Insecta</taxon>
        <taxon>Pterygota</taxon>
        <taxon>Neoptera</taxon>
        <taxon>Endopterygota</taxon>
        <taxon>Hymenoptera</taxon>
        <taxon>Tenthredinoidea</taxon>
        <taxon>Diprionidae</taxon>
        <taxon>Diprioninae</taxon>
        <taxon>Neodiprion</taxon>
    </lineage>
</organism>
<sequence length="1622" mass="181942">MMLVLLLCVIMKIAEFSVGRSELAPSKSVRPVRSASPSGNKRKRRHRPYNRKLSEKCDCILQKRGSGDAAMDEPHTPGSDCNSNPSMDPSSQDLITSEFVHDNMDYQWFADCGYRDTGLHVHSSVLSSLSASYTCDDLRYDAECRYLDANFAEIDMESFRTADIHSLLTLPVICTDPVQHSESNYQRERYASMSGSMMEKLDFDSPISPHTSSQGEDSACSTADTMSICKSSLLFSPVKETPVLPPGGSYSVDSLDCEDVLLTCQAHNKINYTIAFEGSMTMYSDGSQDFENQEKQNIRQIPDFYYDKKLNLKNMFGLSMAKSDSKVYTTWSNLKHSPANNVMTRHPSGNNNTMPNFLQANGQLNLNLNKKSQSLPDLTQTRELSRYPLNFSVDSAESNNHVGNLQSSGSIISRSINEDSSESTDHISTKKKLQNLSLVKRFMKQKSMSAEGMSMTLDQSGSASDSGWPTSNSESGSGSGTRTQIHQHNINNTCNNLTLENDFSINWVKSDYYNNKGTEHTFAGEDFDNIIRKQSPLLEEFEGELQSSASIEELSESISKIESMDGSRCEKHENSFLEDTVTQSNTEQINSSSKNLPLSKTTGTQVFTQVEDNSVQTSLIYLTKDKNYPSICETTIEKRPAYIVYPNYTLPDLSFLQLGQGKFDKVALRPQCFDRDRSRWRKYNKSNRPFSCNDLDAMKQRGFSHIKDWESLTFLLPAEYKRILHDVPEAAKHVKLAEETKKPLFCLSPQMRHRARIIDEATPDNISSASSIGTQPSSGYRGSSTILTDSLINQQGVPNNSNPLYLYRYDSASSEASLTSQDTKQYRPSCKPKINAPTLPKRSISLPHGDRETRCNTKAPPRPPLPRGILRKDKLTNNKRYSMFEMGGVKEVENQQVTPETNKRMSLQEPYYLNNDHQSQQIRRLIDSEKDVDEVEERLYYAERLKESENCVNLELYPTECSDEIIQLEDFLRRSGFSSQSSDGDSEDQDVRLRSYVRQFLRLNMNKDLVKNVEMMESQKKTVSFAVQQRKEFLKNKGCTLGFTANKQSLDERTSIAESPSGSSELKSFTTNGKSDMLRSVNKSVGLILNYWRIETVKDEQVQDNRNECAQLCLSNLCPALYAIMCDGLRPNINSSFGPLANSVWQVVEASSQQGPLTKTLNELVQKINGEDFITEGMLKFHAFVFGLLNLRALDAWFAYLCTRESILRKHYSRSSLFVSSLACVNAREMVDALLNILQPLALCPFQLDMLYQYRQLHNSLGHMNNHLTNATVGLKSVDSTEVRGPSKREFFNNIVSPVKVRPRSCVDYAKGGNMQGILHEANLNNTIKKRWSNLPSGSKLIQAFDKLTLEDSEDYTDSLEHSPLKVGAPQNVSAKIKSPPISTGKVENEEMYPGGVKFKKLQEKWELMIGKEESKEQPIARSPESPARTPTNSGKSKIPRLLPSPTKQPMNVLSPIPKSSKSTTTGIPLLKKSAAIGQKIVNKQSSEIRKDLAGGRTSRLDQETGGIPRTHFARPSSLPYRPPHGGGTKEKCSTSPHRRAASTSLPRPTAVMRNAKIGTTKPPLKEVKTLTHRLPSDNGHLSFSEGEKLTVILEVDNKWLLCLRGEHKGLVPRSCVHAVQT</sequence>
<feature type="region of interest" description="Disordered" evidence="3">
    <location>
        <begin position="449"/>
        <end position="485"/>
    </location>
</feature>
<feature type="compositionally biased region" description="Polar residues" evidence="3">
    <location>
        <begin position="79"/>
        <end position="90"/>
    </location>
</feature>
<dbReference type="Proteomes" id="UP000829291">
    <property type="component" value="Chromosome 1"/>
</dbReference>
<dbReference type="InterPro" id="IPR004012">
    <property type="entry name" value="Run_dom"/>
</dbReference>
<name>A0ABM3GQB1_NEOLC</name>
<keyword evidence="1 2" id="KW-0728">SH3 domain</keyword>
<dbReference type="PANTHER" id="PTHR15591">
    <property type="entry name" value="RUN AND SH3 DOMAIN CONTAINING"/>
    <property type="match status" value="1"/>
</dbReference>
<protein>
    <submittedName>
        <fullName evidence="8">Uncharacterized protein LOC107221834 isoform X1</fullName>
    </submittedName>
</protein>
<feature type="chain" id="PRO_5046453874" evidence="4">
    <location>
        <begin position="20"/>
        <end position="1622"/>
    </location>
</feature>
<evidence type="ECO:0000256" key="3">
    <source>
        <dbReference type="SAM" id="MobiDB-lite"/>
    </source>
</evidence>
<dbReference type="InterPro" id="IPR001452">
    <property type="entry name" value="SH3_domain"/>
</dbReference>
<reference evidence="8" key="1">
    <citation type="submission" date="2025-08" db="UniProtKB">
        <authorList>
            <consortium name="RefSeq"/>
        </authorList>
    </citation>
    <scope>IDENTIFICATION</scope>
    <source>
        <tissue evidence="8">Thorax and Abdomen</tissue>
    </source>
</reference>
<evidence type="ECO:0000259" key="5">
    <source>
        <dbReference type="PROSITE" id="PS50002"/>
    </source>
</evidence>
<feature type="region of interest" description="Disordered" evidence="3">
    <location>
        <begin position="1492"/>
        <end position="1548"/>
    </location>
</feature>
<evidence type="ECO:0000313" key="7">
    <source>
        <dbReference type="Proteomes" id="UP000829291"/>
    </source>
</evidence>
<gene>
    <name evidence="8" type="primary">LOC107221834</name>
</gene>
<dbReference type="InterPro" id="IPR047343">
    <property type="entry name" value="RUSC1_2"/>
</dbReference>
<evidence type="ECO:0000259" key="6">
    <source>
        <dbReference type="PROSITE" id="PS50826"/>
    </source>
</evidence>
<proteinExistence type="predicted"/>
<dbReference type="SUPFAM" id="SSF50044">
    <property type="entry name" value="SH3-domain"/>
    <property type="match status" value="1"/>
</dbReference>
<keyword evidence="4" id="KW-0732">Signal</keyword>
<dbReference type="Gene3D" id="2.30.30.40">
    <property type="entry name" value="SH3 Domains"/>
    <property type="match status" value="1"/>
</dbReference>
<dbReference type="InterPro" id="IPR037213">
    <property type="entry name" value="Run_dom_sf"/>
</dbReference>
<dbReference type="SMART" id="SM00593">
    <property type="entry name" value="RUN"/>
    <property type="match status" value="1"/>
</dbReference>
<accession>A0ABM3GQB1</accession>
<evidence type="ECO:0000256" key="4">
    <source>
        <dbReference type="SAM" id="SignalP"/>
    </source>
</evidence>
<feature type="region of interest" description="Disordered" evidence="3">
    <location>
        <begin position="1412"/>
        <end position="1466"/>
    </location>
</feature>
<feature type="signal peptide" evidence="4">
    <location>
        <begin position="1"/>
        <end position="19"/>
    </location>
</feature>
<dbReference type="Gene3D" id="1.20.58.900">
    <property type="match status" value="1"/>
</dbReference>